<evidence type="ECO:0000256" key="16">
    <source>
        <dbReference type="ARBA" id="ARBA00023157"/>
    </source>
</evidence>
<evidence type="ECO:0000256" key="8">
    <source>
        <dbReference type="ARBA" id="ARBA00022734"/>
    </source>
</evidence>
<feature type="chain" id="PRO_5032323166" description="Receptor-like serine/threonine-protein kinase" evidence="25">
    <location>
        <begin position="28"/>
        <end position="892"/>
    </location>
</feature>
<dbReference type="InterPro" id="IPR011009">
    <property type="entry name" value="Kinase-like_dom_sf"/>
</dbReference>
<name>A0A843WSL1_COLES</name>
<dbReference type="GO" id="GO:0051707">
    <property type="term" value="P:response to other organism"/>
    <property type="evidence" value="ECO:0007669"/>
    <property type="project" value="UniProtKB-ARBA"/>
</dbReference>
<keyword evidence="16" id="KW-1015">Disulfide bond</keyword>
<dbReference type="GO" id="GO:0016020">
    <property type="term" value="C:membrane"/>
    <property type="evidence" value="ECO:0007669"/>
    <property type="project" value="UniProtKB-SubCell"/>
</dbReference>
<dbReference type="SUPFAM" id="SSF51110">
    <property type="entry name" value="alpha-D-mannose-specific plant lectins"/>
    <property type="match status" value="2"/>
</dbReference>
<dbReference type="Gene3D" id="3.50.4.10">
    <property type="entry name" value="Hepatocyte Growth Factor"/>
    <property type="match status" value="1"/>
</dbReference>
<evidence type="ECO:0000256" key="25">
    <source>
        <dbReference type="SAM" id="SignalP"/>
    </source>
</evidence>
<feature type="domain" description="Bulb-type lectin" evidence="27">
    <location>
        <begin position="38"/>
        <end position="156"/>
    </location>
</feature>
<dbReference type="PROSITE" id="PS50948">
    <property type="entry name" value="PAN"/>
    <property type="match status" value="1"/>
</dbReference>
<dbReference type="Gene3D" id="3.30.200.20">
    <property type="entry name" value="Phosphorylase Kinase, domain 1"/>
    <property type="match status" value="1"/>
</dbReference>
<dbReference type="InterPro" id="IPR009030">
    <property type="entry name" value="Growth_fac_rcpt_cys_sf"/>
</dbReference>
<dbReference type="CDD" id="cd00028">
    <property type="entry name" value="B_lectin"/>
    <property type="match status" value="1"/>
</dbReference>
<evidence type="ECO:0000313" key="30">
    <source>
        <dbReference type="Proteomes" id="UP000652761"/>
    </source>
</evidence>
<dbReference type="GO" id="GO:0005524">
    <property type="term" value="F:ATP binding"/>
    <property type="evidence" value="ECO:0007669"/>
    <property type="project" value="UniProtKB-UniRule"/>
</dbReference>
<dbReference type="SMART" id="SM00108">
    <property type="entry name" value="B_lectin"/>
    <property type="match status" value="1"/>
</dbReference>
<evidence type="ECO:0000256" key="19">
    <source>
        <dbReference type="ARBA" id="ARBA00047899"/>
    </source>
</evidence>
<evidence type="ECO:0000256" key="11">
    <source>
        <dbReference type="ARBA" id="ARBA00022777"/>
    </source>
</evidence>
<evidence type="ECO:0000256" key="2">
    <source>
        <dbReference type="ARBA" id="ARBA00022527"/>
    </source>
</evidence>
<evidence type="ECO:0000256" key="5">
    <source>
        <dbReference type="ARBA" id="ARBA00022679"/>
    </source>
</evidence>
<sequence>MASPAPLSLLLFSLLLLLLRRPDPSAAGPVATEFVYPNFTASNLLYVDSSGVFLQSPAAIFQAVIDSPGPQQPGNFYFSVVHVSTNTIVWSANRAAPVLDSAQLHLTAAGLTLSTNGSPAWSTPALNGSVSSMRLADTGNLLLLDPNNATLWQSFDHPTDVLLSGQALPVGAELVSATSASNLTEGDYRLVVTDGDAELRWNKGDQQYWSLSTDPRAAKDTNAAGSYLAMNSTGFFLFGDGGKRVVWRTTTLPAAGLHIGKLDSNGRFMILSYMLPNGSDQINEEFVAPASNCDLPFSCSSLGLCTTGDNNSCSCPPGFGSTHAGCQPSDGSILASASSCTYSPSYESFPPQIGYFANKFARARVSGTDLSECQSLCSQNCSCLGFYYRNSSGSCILLESQLGSFRTDADSSDIGFVKVVPTLSPAPTKGNWAGNVLPILLPSIAVLLLLLLLVVVFFRWRRQRKLRKSSRYSAKDIKLGRHRSWPSTRSDEEEEEEEISIPGLPTRFRYEELVAATEGFRTRIGSGGFGEVYKGMLPDKNTVAVKRISNIGVQGKREFCTEIAVIGNIHHVNLVKLRGFCVQGSKRLLVYEFMNRGSLDRPLFAAVGSPVLEWGERVEIALGTARGLAYLHGGCDHKIIHCDVKPENILLGDHSQVKISDFGLSKLLAPEQSALFTTMRGTRGYLAPEWLTNSAISDRTDVYSYGMVLLEIVRGRKNCVVVGHTDDSEQAATAGSSGGGASASSGSSTSAAAGSRVYFPMHALEMHEHGRYLELADPRLQGRVEAAEVEKVVRVALCCLHEEPALRPSMVAVVGMLEGTVPVWSPRSESLNFLRFYGRGFEARPDAMMMAAAVGQGGFYGRGKPAPSMTSTGSTTSTSQSYMSAHRLSGPR</sequence>
<dbReference type="FunFam" id="3.30.200.20:FF:000178">
    <property type="entry name" value="serine/threonine-protein kinase PBS1-like"/>
    <property type="match status" value="1"/>
</dbReference>
<dbReference type="SUPFAM" id="SSF56112">
    <property type="entry name" value="Protein kinase-like (PK-like)"/>
    <property type="match status" value="1"/>
</dbReference>
<organism evidence="29 30">
    <name type="scientific">Colocasia esculenta</name>
    <name type="common">Wild taro</name>
    <name type="synonym">Arum esculentum</name>
    <dbReference type="NCBI Taxonomy" id="4460"/>
    <lineage>
        <taxon>Eukaryota</taxon>
        <taxon>Viridiplantae</taxon>
        <taxon>Streptophyta</taxon>
        <taxon>Embryophyta</taxon>
        <taxon>Tracheophyta</taxon>
        <taxon>Spermatophyta</taxon>
        <taxon>Magnoliopsida</taxon>
        <taxon>Liliopsida</taxon>
        <taxon>Araceae</taxon>
        <taxon>Aroideae</taxon>
        <taxon>Colocasieae</taxon>
        <taxon>Colocasia</taxon>
    </lineage>
</organism>
<proteinExistence type="inferred from homology"/>
<keyword evidence="8" id="KW-0430">Lectin</keyword>
<evidence type="ECO:0000256" key="12">
    <source>
        <dbReference type="ARBA" id="ARBA00022840"/>
    </source>
</evidence>
<accession>A0A843WSL1</accession>
<dbReference type="InterPro" id="IPR024171">
    <property type="entry name" value="SRK-like_kinase"/>
</dbReference>
<dbReference type="InterPro" id="IPR003609">
    <property type="entry name" value="Pan_app"/>
</dbReference>
<keyword evidence="7 25" id="KW-0732">Signal</keyword>
<evidence type="ECO:0000259" key="27">
    <source>
        <dbReference type="PROSITE" id="PS50927"/>
    </source>
</evidence>
<keyword evidence="9" id="KW-0677">Repeat</keyword>
<dbReference type="EC" id="2.7.11.1" evidence="21"/>
<comment type="catalytic activity">
    <reaction evidence="20 21">
        <text>L-seryl-[protein] + ATP = O-phospho-L-seryl-[protein] + ADP + H(+)</text>
        <dbReference type="Rhea" id="RHEA:17989"/>
        <dbReference type="Rhea" id="RHEA-COMP:9863"/>
        <dbReference type="Rhea" id="RHEA-COMP:11604"/>
        <dbReference type="ChEBI" id="CHEBI:15378"/>
        <dbReference type="ChEBI" id="CHEBI:29999"/>
        <dbReference type="ChEBI" id="CHEBI:30616"/>
        <dbReference type="ChEBI" id="CHEBI:83421"/>
        <dbReference type="ChEBI" id="CHEBI:456216"/>
        <dbReference type="EC" id="2.7.11.1"/>
    </reaction>
</comment>
<evidence type="ECO:0000256" key="13">
    <source>
        <dbReference type="ARBA" id="ARBA00022989"/>
    </source>
</evidence>
<evidence type="ECO:0000256" key="6">
    <source>
        <dbReference type="ARBA" id="ARBA00022692"/>
    </source>
</evidence>
<dbReference type="SUPFAM" id="SSF57184">
    <property type="entry name" value="Growth factor receptor domain"/>
    <property type="match status" value="1"/>
</dbReference>
<dbReference type="InterPro" id="IPR017441">
    <property type="entry name" value="Protein_kinase_ATP_BS"/>
</dbReference>
<dbReference type="PROSITE" id="PS50011">
    <property type="entry name" value="PROTEIN_KINASE_DOM"/>
    <property type="match status" value="1"/>
</dbReference>
<feature type="compositionally biased region" description="Low complexity" evidence="23">
    <location>
        <begin position="868"/>
        <end position="884"/>
    </location>
</feature>
<dbReference type="InterPro" id="IPR008271">
    <property type="entry name" value="Ser/Thr_kinase_AS"/>
</dbReference>
<dbReference type="GO" id="GO:0004674">
    <property type="term" value="F:protein serine/threonine kinase activity"/>
    <property type="evidence" value="ECO:0007669"/>
    <property type="project" value="UniProtKB-KW"/>
</dbReference>
<evidence type="ECO:0000256" key="10">
    <source>
        <dbReference type="ARBA" id="ARBA00022741"/>
    </source>
</evidence>
<dbReference type="PROSITE" id="PS00108">
    <property type="entry name" value="PROTEIN_KINASE_ST"/>
    <property type="match status" value="1"/>
</dbReference>
<evidence type="ECO:0000256" key="21">
    <source>
        <dbReference type="PIRNR" id="PIRNR000641"/>
    </source>
</evidence>
<comment type="caution">
    <text evidence="29">The sequence shown here is derived from an EMBL/GenBank/DDBJ whole genome shotgun (WGS) entry which is preliminary data.</text>
</comment>
<dbReference type="PANTHER" id="PTHR47976:SF60">
    <property type="entry name" value="RECEPTOR-LIKE SERINE_THREONINE-PROTEIN KINASE"/>
    <property type="match status" value="1"/>
</dbReference>
<evidence type="ECO:0000256" key="4">
    <source>
        <dbReference type="ARBA" id="ARBA00022546"/>
    </source>
</evidence>
<evidence type="ECO:0000256" key="22">
    <source>
        <dbReference type="PROSITE-ProRule" id="PRU10141"/>
    </source>
</evidence>
<dbReference type="PROSITE" id="PS50927">
    <property type="entry name" value="BULB_LECTIN"/>
    <property type="match status" value="2"/>
</dbReference>
<keyword evidence="17" id="KW-0675">Receptor</keyword>
<dbReference type="Gene3D" id="2.90.10.30">
    <property type="match status" value="1"/>
</dbReference>
<evidence type="ECO:0000256" key="14">
    <source>
        <dbReference type="ARBA" id="ARBA00023035"/>
    </source>
</evidence>
<dbReference type="Proteomes" id="UP000652761">
    <property type="component" value="Unassembled WGS sequence"/>
</dbReference>
<dbReference type="PROSITE" id="PS01186">
    <property type="entry name" value="EGF_2"/>
    <property type="match status" value="1"/>
</dbReference>
<keyword evidence="6 24" id="KW-0812">Transmembrane</keyword>
<reference evidence="29" key="1">
    <citation type="submission" date="2017-07" db="EMBL/GenBank/DDBJ databases">
        <title>Taro Niue Genome Assembly and Annotation.</title>
        <authorList>
            <person name="Atibalentja N."/>
            <person name="Keating K."/>
            <person name="Fields C.J."/>
        </authorList>
    </citation>
    <scope>NUCLEOTIDE SEQUENCE</scope>
    <source>
        <strain evidence="29">Niue_2</strain>
        <tissue evidence="29">Leaf</tissue>
    </source>
</reference>
<dbReference type="CDD" id="cd00053">
    <property type="entry name" value="EGF"/>
    <property type="match status" value="1"/>
</dbReference>
<evidence type="ECO:0000256" key="23">
    <source>
        <dbReference type="SAM" id="MobiDB-lite"/>
    </source>
</evidence>
<dbReference type="FunFam" id="1.10.510.10:FF:000589">
    <property type="entry name" value="Serine/threonine-protein kinase"/>
    <property type="match status" value="1"/>
</dbReference>
<dbReference type="InterPro" id="IPR051343">
    <property type="entry name" value="G-type_lectin_kinases/EP1-like"/>
</dbReference>
<dbReference type="GO" id="GO:0005537">
    <property type="term" value="F:D-mannose binding"/>
    <property type="evidence" value="ECO:0007669"/>
    <property type="project" value="UniProtKB-KW"/>
</dbReference>
<dbReference type="Gene3D" id="1.10.510.10">
    <property type="entry name" value="Transferase(Phosphotransferase) domain 1"/>
    <property type="match status" value="1"/>
</dbReference>
<keyword evidence="2 21" id="KW-0723">Serine/threonine-protein kinase</keyword>
<dbReference type="Gene3D" id="2.90.10.10">
    <property type="entry name" value="Bulb-type lectin domain"/>
    <property type="match status" value="1"/>
</dbReference>
<dbReference type="Pfam" id="PF01453">
    <property type="entry name" value="B_lectin"/>
    <property type="match status" value="1"/>
</dbReference>
<dbReference type="InterPro" id="IPR000719">
    <property type="entry name" value="Prot_kinase_dom"/>
</dbReference>
<keyword evidence="10 21" id="KW-0547">Nucleotide-binding</keyword>
<feature type="domain" description="Bulb-type lectin" evidence="27">
    <location>
        <begin position="159"/>
        <end position="283"/>
    </location>
</feature>
<protein>
    <recommendedName>
        <fullName evidence="21">Receptor-like serine/threonine-protein kinase</fullName>
        <ecNumber evidence="21">2.7.11.1</ecNumber>
    </recommendedName>
</protein>
<dbReference type="PANTHER" id="PTHR47976">
    <property type="entry name" value="G-TYPE LECTIN S-RECEPTOR-LIKE SERINE/THREONINE-PROTEIN KINASE SD2-5"/>
    <property type="match status" value="1"/>
</dbReference>
<dbReference type="CDD" id="cd14066">
    <property type="entry name" value="STKc_IRAK"/>
    <property type="match status" value="1"/>
</dbReference>
<evidence type="ECO:0000256" key="9">
    <source>
        <dbReference type="ARBA" id="ARBA00022737"/>
    </source>
</evidence>
<dbReference type="Pfam" id="PF00024">
    <property type="entry name" value="PAN_1"/>
    <property type="match status" value="1"/>
</dbReference>
<keyword evidence="15 24" id="KW-0472">Membrane</keyword>
<feature type="domain" description="Apple" evidence="28">
    <location>
        <begin position="340"/>
        <end position="420"/>
    </location>
</feature>
<keyword evidence="12 21" id="KW-0067">ATP-binding</keyword>
<evidence type="ECO:0000256" key="24">
    <source>
        <dbReference type="SAM" id="Phobius"/>
    </source>
</evidence>
<comment type="subcellular location">
    <subcellularLocation>
        <location evidence="1">Membrane</location>
        <topology evidence="1">Single-pass membrane protein</topology>
    </subcellularLocation>
</comment>
<dbReference type="CDD" id="cd01098">
    <property type="entry name" value="PAN_AP_plant"/>
    <property type="match status" value="1"/>
</dbReference>
<dbReference type="AlphaFoldDB" id="A0A843WSL1"/>
<comment type="catalytic activity">
    <reaction evidence="19 21">
        <text>L-threonyl-[protein] + ATP = O-phospho-L-threonyl-[protein] + ADP + H(+)</text>
        <dbReference type="Rhea" id="RHEA:46608"/>
        <dbReference type="Rhea" id="RHEA-COMP:11060"/>
        <dbReference type="Rhea" id="RHEA-COMP:11605"/>
        <dbReference type="ChEBI" id="CHEBI:15378"/>
        <dbReference type="ChEBI" id="CHEBI:30013"/>
        <dbReference type="ChEBI" id="CHEBI:30616"/>
        <dbReference type="ChEBI" id="CHEBI:61977"/>
        <dbReference type="ChEBI" id="CHEBI:456216"/>
        <dbReference type="EC" id="2.7.11.1"/>
    </reaction>
</comment>
<keyword evidence="11 21" id="KW-0418">Kinase</keyword>
<evidence type="ECO:0000256" key="15">
    <source>
        <dbReference type="ARBA" id="ARBA00023136"/>
    </source>
</evidence>
<evidence type="ECO:0000256" key="7">
    <source>
        <dbReference type="ARBA" id="ARBA00022729"/>
    </source>
</evidence>
<evidence type="ECO:0000259" key="26">
    <source>
        <dbReference type="PROSITE" id="PS50011"/>
    </source>
</evidence>
<evidence type="ECO:0000256" key="17">
    <source>
        <dbReference type="ARBA" id="ARBA00023170"/>
    </source>
</evidence>
<keyword evidence="5 21" id="KW-0808">Transferase</keyword>
<feature type="transmembrane region" description="Helical" evidence="24">
    <location>
        <begin position="436"/>
        <end position="458"/>
    </location>
</feature>
<dbReference type="Pfam" id="PF00069">
    <property type="entry name" value="Pkinase"/>
    <property type="match status" value="1"/>
</dbReference>
<feature type="binding site" evidence="22">
    <location>
        <position position="546"/>
    </location>
    <ligand>
        <name>ATP</name>
        <dbReference type="ChEBI" id="CHEBI:30616"/>
    </ligand>
</feature>
<evidence type="ECO:0000256" key="20">
    <source>
        <dbReference type="ARBA" id="ARBA00048679"/>
    </source>
</evidence>
<feature type="region of interest" description="Disordered" evidence="23">
    <location>
        <begin position="864"/>
        <end position="892"/>
    </location>
</feature>
<dbReference type="OrthoDB" id="1530339at2759"/>
<dbReference type="PROSITE" id="PS00107">
    <property type="entry name" value="PROTEIN_KINASE_ATP"/>
    <property type="match status" value="1"/>
</dbReference>
<evidence type="ECO:0000259" key="28">
    <source>
        <dbReference type="PROSITE" id="PS50948"/>
    </source>
</evidence>
<evidence type="ECO:0000256" key="3">
    <source>
        <dbReference type="ARBA" id="ARBA00022536"/>
    </source>
</evidence>
<dbReference type="InterPro" id="IPR001480">
    <property type="entry name" value="Bulb-type_lectin_dom"/>
</dbReference>
<keyword evidence="3" id="KW-0245">EGF-like domain</keyword>
<keyword evidence="14" id="KW-0465">Mannose-binding</keyword>
<keyword evidence="18" id="KW-0325">Glycoprotein</keyword>
<feature type="domain" description="Protein kinase" evidence="26">
    <location>
        <begin position="518"/>
        <end position="821"/>
    </location>
</feature>
<keyword evidence="13 24" id="KW-1133">Transmembrane helix</keyword>
<dbReference type="EMBL" id="NMUH01003875">
    <property type="protein sequence ID" value="MQM07455.1"/>
    <property type="molecule type" value="Genomic_DNA"/>
</dbReference>
<dbReference type="SUPFAM" id="SSF57414">
    <property type="entry name" value="Hairpin loop containing domain-like"/>
    <property type="match status" value="1"/>
</dbReference>
<evidence type="ECO:0000256" key="18">
    <source>
        <dbReference type="ARBA" id="ARBA00023180"/>
    </source>
</evidence>
<gene>
    <name evidence="29" type="ORF">Taro_040291</name>
</gene>
<dbReference type="InterPro" id="IPR036426">
    <property type="entry name" value="Bulb-type_lectin_dom_sf"/>
</dbReference>
<comment type="similarity">
    <text evidence="21">Belongs to the protein kinase superfamily. Ser/Thr protein kinase family.</text>
</comment>
<evidence type="ECO:0000313" key="29">
    <source>
        <dbReference type="EMBL" id="MQM07455.1"/>
    </source>
</evidence>
<dbReference type="SMART" id="SM00220">
    <property type="entry name" value="S_TKc"/>
    <property type="match status" value="1"/>
</dbReference>
<dbReference type="InterPro" id="IPR000742">
    <property type="entry name" value="EGF"/>
</dbReference>
<keyword evidence="4" id="KW-0348">Hemagglutinin</keyword>
<evidence type="ECO:0000256" key="1">
    <source>
        <dbReference type="ARBA" id="ARBA00004167"/>
    </source>
</evidence>
<feature type="signal peptide" evidence="25">
    <location>
        <begin position="1"/>
        <end position="27"/>
    </location>
</feature>
<keyword evidence="30" id="KW-1185">Reference proteome</keyword>
<dbReference type="PIRSF" id="PIRSF000641">
    <property type="entry name" value="SRK"/>
    <property type="match status" value="1"/>
</dbReference>